<dbReference type="EMBL" id="JABBNB010000036">
    <property type="protein sequence ID" value="NMO04515.1"/>
    <property type="molecule type" value="Genomic_DNA"/>
</dbReference>
<comment type="caution">
    <text evidence="10">The sequence shown here is derived from an EMBL/GenBank/DDBJ whole genome shotgun (WGS) entry which is preliminary data.</text>
</comment>
<evidence type="ECO:0000259" key="9">
    <source>
        <dbReference type="Pfam" id="PF01648"/>
    </source>
</evidence>
<comment type="similarity">
    <text evidence="8">Belongs to the P-Pant transferase superfamily. AcpS family.</text>
</comment>
<evidence type="ECO:0000256" key="1">
    <source>
        <dbReference type="ARBA" id="ARBA00022516"/>
    </source>
</evidence>
<gene>
    <name evidence="8" type="primary">acpS</name>
    <name evidence="10" type="ORF">HH308_25170</name>
</gene>
<evidence type="ECO:0000256" key="4">
    <source>
        <dbReference type="ARBA" id="ARBA00022832"/>
    </source>
</evidence>
<keyword evidence="3 8" id="KW-0479">Metal-binding</keyword>
<dbReference type="EC" id="2.7.8.7" evidence="8"/>
<dbReference type="RefSeq" id="WP_170197018.1">
    <property type="nucleotide sequence ID" value="NZ_JABBNB010000036.1"/>
</dbReference>
<keyword evidence="11" id="KW-1185">Reference proteome</keyword>
<organism evidence="10 11">
    <name type="scientific">Gordonia asplenii</name>
    <dbReference type="NCBI Taxonomy" id="2725283"/>
    <lineage>
        <taxon>Bacteria</taxon>
        <taxon>Bacillati</taxon>
        <taxon>Actinomycetota</taxon>
        <taxon>Actinomycetes</taxon>
        <taxon>Mycobacteriales</taxon>
        <taxon>Gordoniaceae</taxon>
        <taxon>Gordonia</taxon>
    </lineage>
</organism>
<dbReference type="Proteomes" id="UP000550729">
    <property type="component" value="Unassembled WGS sequence"/>
</dbReference>
<evidence type="ECO:0000256" key="8">
    <source>
        <dbReference type="HAMAP-Rule" id="MF_00101"/>
    </source>
</evidence>
<protein>
    <recommendedName>
        <fullName evidence="8">Holo-[acyl-carrier-protein] synthase</fullName>
        <shortName evidence="8">Holo-ACP synthase</shortName>
        <ecNumber evidence="8">2.7.8.7</ecNumber>
    </recommendedName>
    <alternativeName>
        <fullName evidence="8">4'-phosphopantetheinyl transferase AcpS</fullName>
    </alternativeName>
</protein>
<keyword evidence="2 8" id="KW-0808">Transferase</keyword>
<evidence type="ECO:0000256" key="7">
    <source>
        <dbReference type="ARBA" id="ARBA00023160"/>
    </source>
</evidence>
<dbReference type="SUPFAM" id="SSF56214">
    <property type="entry name" value="4'-phosphopantetheinyl transferase"/>
    <property type="match status" value="1"/>
</dbReference>
<keyword evidence="5 8" id="KW-0460">Magnesium</keyword>
<comment type="cofactor">
    <cofactor evidence="8">
        <name>Mg(2+)</name>
        <dbReference type="ChEBI" id="CHEBI:18420"/>
    </cofactor>
</comment>
<keyword evidence="8" id="KW-0963">Cytoplasm</keyword>
<keyword evidence="4 8" id="KW-0276">Fatty acid metabolism</keyword>
<dbReference type="NCBIfam" id="TIGR00556">
    <property type="entry name" value="pantethn_trn"/>
    <property type="match status" value="1"/>
</dbReference>
<dbReference type="GO" id="GO:0005737">
    <property type="term" value="C:cytoplasm"/>
    <property type="evidence" value="ECO:0007669"/>
    <property type="project" value="UniProtKB-SubCell"/>
</dbReference>
<name>A0A848L690_9ACTN</name>
<comment type="catalytic activity">
    <reaction evidence="8">
        <text>apo-[ACP] + CoA = holo-[ACP] + adenosine 3',5'-bisphosphate + H(+)</text>
        <dbReference type="Rhea" id="RHEA:12068"/>
        <dbReference type="Rhea" id="RHEA-COMP:9685"/>
        <dbReference type="Rhea" id="RHEA-COMP:9690"/>
        <dbReference type="ChEBI" id="CHEBI:15378"/>
        <dbReference type="ChEBI" id="CHEBI:29999"/>
        <dbReference type="ChEBI" id="CHEBI:57287"/>
        <dbReference type="ChEBI" id="CHEBI:58343"/>
        <dbReference type="ChEBI" id="CHEBI:64479"/>
        <dbReference type="EC" id="2.7.8.7"/>
    </reaction>
</comment>
<evidence type="ECO:0000256" key="6">
    <source>
        <dbReference type="ARBA" id="ARBA00023098"/>
    </source>
</evidence>
<dbReference type="GO" id="GO:0006633">
    <property type="term" value="P:fatty acid biosynthetic process"/>
    <property type="evidence" value="ECO:0007669"/>
    <property type="project" value="UniProtKB-UniRule"/>
</dbReference>
<dbReference type="HAMAP" id="MF_00101">
    <property type="entry name" value="AcpS"/>
    <property type="match status" value="1"/>
</dbReference>
<dbReference type="AlphaFoldDB" id="A0A848L690"/>
<evidence type="ECO:0000256" key="2">
    <source>
        <dbReference type="ARBA" id="ARBA00022679"/>
    </source>
</evidence>
<dbReference type="GO" id="GO:0008897">
    <property type="term" value="F:holo-[acyl-carrier-protein] synthase activity"/>
    <property type="evidence" value="ECO:0007669"/>
    <property type="project" value="UniProtKB-UniRule"/>
</dbReference>
<evidence type="ECO:0000313" key="10">
    <source>
        <dbReference type="EMBL" id="NMO04515.1"/>
    </source>
</evidence>
<feature type="domain" description="4'-phosphopantetheinyl transferase" evidence="9">
    <location>
        <begin position="27"/>
        <end position="140"/>
    </location>
</feature>
<feature type="binding site" evidence="8">
    <location>
        <position position="77"/>
    </location>
    <ligand>
        <name>Mg(2+)</name>
        <dbReference type="ChEBI" id="CHEBI:18420"/>
    </ligand>
</feature>
<comment type="function">
    <text evidence="8">Transfers the 4'-phosphopantetheine moiety from coenzyme A to a Ser of acyl-carrier-protein.</text>
</comment>
<dbReference type="Pfam" id="PF01648">
    <property type="entry name" value="ACPS"/>
    <property type="match status" value="1"/>
</dbReference>
<dbReference type="GO" id="GO:0000287">
    <property type="term" value="F:magnesium ion binding"/>
    <property type="evidence" value="ECO:0007669"/>
    <property type="project" value="UniProtKB-UniRule"/>
</dbReference>
<evidence type="ECO:0000313" key="11">
    <source>
        <dbReference type="Proteomes" id="UP000550729"/>
    </source>
</evidence>
<comment type="subcellular location">
    <subcellularLocation>
        <location evidence="8">Cytoplasm</location>
    </subcellularLocation>
</comment>
<proteinExistence type="inferred from homology"/>
<dbReference type="InterPro" id="IPR004568">
    <property type="entry name" value="Ppantetheine-prot_Trfase_dom"/>
</dbReference>
<feature type="binding site" evidence="8">
    <location>
        <position position="30"/>
    </location>
    <ligand>
        <name>Mg(2+)</name>
        <dbReference type="ChEBI" id="CHEBI:18420"/>
    </ligand>
</feature>
<keyword evidence="1 8" id="KW-0444">Lipid biosynthesis</keyword>
<dbReference type="InterPro" id="IPR002582">
    <property type="entry name" value="ACPS"/>
</dbReference>
<sequence>MSDLLSRALSDASVRGGEGSAQSAPRLGVDVVEIDVLARQLTSTVGDRFKRRIFTEQEIVDCRDLARKFATRWAIKEAVSKAIGTGFRQGLNPKAIEVLTAADGAIHIRPSHGQTWPHNAEGWKWSVSAAHEGNLAVAVAVAWLITDRRFATKE</sequence>
<dbReference type="InterPro" id="IPR037143">
    <property type="entry name" value="4-PPantetheinyl_Trfase_dom_sf"/>
</dbReference>
<keyword evidence="6 8" id="KW-0443">Lipid metabolism</keyword>
<dbReference type="Gene3D" id="3.90.470.20">
    <property type="entry name" value="4'-phosphopantetheinyl transferase domain"/>
    <property type="match status" value="1"/>
</dbReference>
<reference evidence="10 11" key="1">
    <citation type="submission" date="2020-04" db="EMBL/GenBank/DDBJ databases">
        <title>Gordonia sp. nov. TBRC 11910.</title>
        <authorList>
            <person name="Suriyachadkun C."/>
        </authorList>
    </citation>
    <scope>NUCLEOTIDE SEQUENCE [LARGE SCALE GENOMIC DNA]</scope>
    <source>
        <strain evidence="10 11">TBRC 11910</strain>
    </source>
</reference>
<evidence type="ECO:0000256" key="5">
    <source>
        <dbReference type="ARBA" id="ARBA00022842"/>
    </source>
</evidence>
<dbReference type="InterPro" id="IPR008278">
    <property type="entry name" value="4-PPantetheinyl_Trfase_dom"/>
</dbReference>
<accession>A0A848L690</accession>
<evidence type="ECO:0000256" key="3">
    <source>
        <dbReference type="ARBA" id="ARBA00022723"/>
    </source>
</evidence>
<keyword evidence="7 8" id="KW-0275">Fatty acid biosynthesis</keyword>